<organism evidence="1 2">
    <name type="scientific">Symbiodinium microadriaticum</name>
    <name type="common">Dinoflagellate</name>
    <name type="synonym">Zooxanthella microadriatica</name>
    <dbReference type="NCBI Taxonomy" id="2951"/>
    <lineage>
        <taxon>Eukaryota</taxon>
        <taxon>Sar</taxon>
        <taxon>Alveolata</taxon>
        <taxon>Dinophyceae</taxon>
        <taxon>Suessiales</taxon>
        <taxon>Symbiodiniaceae</taxon>
        <taxon>Symbiodinium</taxon>
    </lineage>
</organism>
<dbReference type="EMBL" id="LSRX01000791">
    <property type="protein sequence ID" value="OLP88844.1"/>
    <property type="molecule type" value="Genomic_DNA"/>
</dbReference>
<sequence>MAKEVQFNDCHVTGNDGQGIRLAFDIGDAGRATNSIFNAGPIDSPIIAISPSNVTGTQIRSILPAVAFMDRAGGMWDTGSSHTCNDQLTVVAGSVAAAAWVAQAFVPVLDAIVQVQARIFENGDACDVVCATDCGFAHDSYEPVGLSPVSATHFEEVEELEEERETLTGQADLRWWQDNPLIKMGITKVLHLL</sequence>
<keyword evidence="2" id="KW-1185">Reference proteome</keyword>
<gene>
    <name evidence="1" type="ORF">AK812_SmicGene29757</name>
</gene>
<evidence type="ECO:0000313" key="1">
    <source>
        <dbReference type="EMBL" id="OLP88844.1"/>
    </source>
</evidence>
<reference evidence="1 2" key="1">
    <citation type="submission" date="2016-02" db="EMBL/GenBank/DDBJ databases">
        <title>Genome analysis of coral dinoflagellate symbionts highlights evolutionary adaptations to a symbiotic lifestyle.</title>
        <authorList>
            <person name="Aranda M."/>
            <person name="Li Y."/>
            <person name="Liew Y.J."/>
            <person name="Baumgarten S."/>
            <person name="Simakov O."/>
            <person name="Wilson M."/>
            <person name="Piel J."/>
            <person name="Ashoor H."/>
            <person name="Bougouffa S."/>
            <person name="Bajic V.B."/>
            <person name="Ryu T."/>
            <person name="Ravasi T."/>
            <person name="Bayer T."/>
            <person name="Micklem G."/>
            <person name="Kim H."/>
            <person name="Bhak J."/>
            <person name="Lajeunesse T.C."/>
            <person name="Voolstra C.R."/>
        </authorList>
    </citation>
    <scope>NUCLEOTIDE SEQUENCE [LARGE SCALE GENOMIC DNA]</scope>
    <source>
        <strain evidence="1 2">CCMP2467</strain>
    </source>
</reference>
<name>A0A1Q9D112_SYMMI</name>
<dbReference type="Proteomes" id="UP000186817">
    <property type="component" value="Unassembled WGS sequence"/>
</dbReference>
<comment type="caution">
    <text evidence="1">The sequence shown here is derived from an EMBL/GenBank/DDBJ whole genome shotgun (WGS) entry which is preliminary data.</text>
</comment>
<accession>A0A1Q9D112</accession>
<proteinExistence type="predicted"/>
<dbReference type="AlphaFoldDB" id="A0A1Q9D112"/>
<evidence type="ECO:0000313" key="2">
    <source>
        <dbReference type="Proteomes" id="UP000186817"/>
    </source>
</evidence>
<protein>
    <submittedName>
        <fullName evidence="1">Uncharacterized protein</fullName>
    </submittedName>
</protein>